<evidence type="ECO:0000313" key="2">
    <source>
        <dbReference type="Proteomes" id="UP001234178"/>
    </source>
</evidence>
<gene>
    <name evidence="1" type="ORF">OUZ56_015951</name>
</gene>
<organism evidence="1 2">
    <name type="scientific">Daphnia magna</name>
    <dbReference type="NCBI Taxonomy" id="35525"/>
    <lineage>
        <taxon>Eukaryota</taxon>
        <taxon>Metazoa</taxon>
        <taxon>Ecdysozoa</taxon>
        <taxon>Arthropoda</taxon>
        <taxon>Crustacea</taxon>
        <taxon>Branchiopoda</taxon>
        <taxon>Diplostraca</taxon>
        <taxon>Cladocera</taxon>
        <taxon>Anomopoda</taxon>
        <taxon>Daphniidae</taxon>
        <taxon>Daphnia</taxon>
    </lineage>
</organism>
<dbReference type="Proteomes" id="UP001234178">
    <property type="component" value="Unassembled WGS sequence"/>
</dbReference>
<proteinExistence type="predicted"/>
<dbReference type="EMBL" id="JAOYFB010000038">
    <property type="protein sequence ID" value="KAK4026928.1"/>
    <property type="molecule type" value="Genomic_DNA"/>
</dbReference>
<keyword evidence="2" id="KW-1185">Reference proteome</keyword>
<sequence>MVTSTNGFELNQREFKFDSSINPCQGFSLIFIQQVELHTQSQHVYSNSLGQIENEKTSPLIYKYIHTPTQRIAALLSAQRSHPDMAAFQIYRDLYTLQSAVQRQLSAVVLNLLFGLSATSFLMMEDVGNPS</sequence>
<name>A0ABR0AP83_9CRUS</name>
<accession>A0ABR0AP83</accession>
<comment type="caution">
    <text evidence="1">The sequence shown here is derived from an EMBL/GenBank/DDBJ whole genome shotgun (WGS) entry which is preliminary data.</text>
</comment>
<reference evidence="1 2" key="1">
    <citation type="journal article" date="2023" name="Nucleic Acids Res.">
        <title>The hologenome of Daphnia magna reveals possible DNA methylation and microbiome-mediated evolution of the host genome.</title>
        <authorList>
            <person name="Chaturvedi A."/>
            <person name="Li X."/>
            <person name="Dhandapani V."/>
            <person name="Marshall H."/>
            <person name="Kissane S."/>
            <person name="Cuenca-Cambronero M."/>
            <person name="Asole G."/>
            <person name="Calvet F."/>
            <person name="Ruiz-Romero M."/>
            <person name="Marangio P."/>
            <person name="Guigo R."/>
            <person name="Rago D."/>
            <person name="Mirbahai L."/>
            <person name="Eastwood N."/>
            <person name="Colbourne J.K."/>
            <person name="Zhou J."/>
            <person name="Mallon E."/>
            <person name="Orsini L."/>
        </authorList>
    </citation>
    <scope>NUCLEOTIDE SEQUENCE [LARGE SCALE GENOMIC DNA]</scope>
    <source>
        <strain evidence="1">LRV0_1</strain>
    </source>
</reference>
<evidence type="ECO:0000313" key="1">
    <source>
        <dbReference type="EMBL" id="KAK4026928.1"/>
    </source>
</evidence>
<protein>
    <submittedName>
        <fullName evidence="1">Uncharacterized protein</fullName>
    </submittedName>
</protein>